<name>A0A392VEH7_9FABA</name>
<feature type="non-terminal residue" evidence="1">
    <location>
        <position position="46"/>
    </location>
</feature>
<keyword evidence="2" id="KW-1185">Reference proteome</keyword>
<sequence length="46" mass="5168">MQSMAEMRVPPYQCAWRHCSFRHANACGVCGSSAIKWRQILSGRGV</sequence>
<reference evidence="1 2" key="1">
    <citation type="journal article" date="2018" name="Front. Plant Sci.">
        <title>Red Clover (Trifolium pratense) and Zigzag Clover (T. medium) - A Picture of Genomic Similarities and Differences.</title>
        <authorList>
            <person name="Dluhosova J."/>
            <person name="Istvanek J."/>
            <person name="Nedelnik J."/>
            <person name="Repkova J."/>
        </authorList>
    </citation>
    <scope>NUCLEOTIDE SEQUENCE [LARGE SCALE GENOMIC DNA]</scope>
    <source>
        <strain evidence="2">cv. 10/8</strain>
        <tissue evidence="1">Leaf</tissue>
    </source>
</reference>
<dbReference type="AlphaFoldDB" id="A0A392VEH7"/>
<dbReference type="Proteomes" id="UP000265520">
    <property type="component" value="Unassembled WGS sequence"/>
</dbReference>
<accession>A0A392VEH7</accession>
<evidence type="ECO:0000313" key="1">
    <source>
        <dbReference type="EMBL" id="MCI86786.1"/>
    </source>
</evidence>
<comment type="caution">
    <text evidence="1">The sequence shown here is derived from an EMBL/GenBank/DDBJ whole genome shotgun (WGS) entry which is preliminary data.</text>
</comment>
<protein>
    <submittedName>
        <fullName evidence="1">Uncharacterized protein</fullName>
    </submittedName>
</protein>
<evidence type="ECO:0000313" key="2">
    <source>
        <dbReference type="Proteomes" id="UP000265520"/>
    </source>
</evidence>
<dbReference type="EMBL" id="LXQA011149434">
    <property type="protein sequence ID" value="MCI86786.1"/>
    <property type="molecule type" value="Genomic_DNA"/>
</dbReference>
<proteinExistence type="predicted"/>
<organism evidence="1 2">
    <name type="scientific">Trifolium medium</name>
    <dbReference type="NCBI Taxonomy" id="97028"/>
    <lineage>
        <taxon>Eukaryota</taxon>
        <taxon>Viridiplantae</taxon>
        <taxon>Streptophyta</taxon>
        <taxon>Embryophyta</taxon>
        <taxon>Tracheophyta</taxon>
        <taxon>Spermatophyta</taxon>
        <taxon>Magnoliopsida</taxon>
        <taxon>eudicotyledons</taxon>
        <taxon>Gunneridae</taxon>
        <taxon>Pentapetalae</taxon>
        <taxon>rosids</taxon>
        <taxon>fabids</taxon>
        <taxon>Fabales</taxon>
        <taxon>Fabaceae</taxon>
        <taxon>Papilionoideae</taxon>
        <taxon>50 kb inversion clade</taxon>
        <taxon>NPAAA clade</taxon>
        <taxon>Hologalegina</taxon>
        <taxon>IRL clade</taxon>
        <taxon>Trifolieae</taxon>
        <taxon>Trifolium</taxon>
    </lineage>
</organism>